<evidence type="ECO:0000259" key="5">
    <source>
        <dbReference type="Pfam" id="PF16653"/>
    </source>
</evidence>
<dbReference type="OrthoDB" id="10059875at2759"/>
<keyword evidence="3" id="KW-0457">Lysine biosynthesis</keyword>
<protein>
    <submittedName>
        <fullName evidence="6">Uncharacterized protein</fullName>
    </submittedName>
</protein>
<dbReference type="SUPFAM" id="SSF53187">
    <property type="entry name" value="Zn-dependent exopeptidases"/>
    <property type="match status" value="1"/>
</dbReference>
<evidence type="ECO:0000256" key="3">
    <source>
        <dbReference type="ARBA" id="ARBA00023154"/>
    </source>
</evidence>
<dbReference type="InterPro" id="IPR036264">
    <property type="entry name" value="Bact_exopeptidase_dim_dom"/>
</dbReference>
<reference evidence="6" key="2">
    <citation type="submission" date="2012-05" db="EMBL/GenBank/DDBJ databases">
        <title>The Genome Annotation of Fusarium oxysporum Cotton.</title>
        <authorList>
            <consortium name="The Broad Institute Genomics Platform"/>
            <person name="Ma L.-J."/>
            <person name="Corby-Kistler H."/>
            <person name="Broz K."/>
            <person name="Gale L.R."/>
            <person name="Jonkers W."/>
            <person name="O'Donnell K."/>
            <person name="Ploetz R."/>
            <person name="Steinberg C."/>
            <person name="Schwartz D.C."/>
            <person name="VanEtten H."/>
            <person name="Zhou S."/>
            <person name="Young S.K."/>
            <person name="Zeng Q."/>
            <person name="Gargeya S."/>
            <person name="Fitzgerald M."/>
            <person name="Abouelleil A."/>
            <person name="Alvarado L."/>
            <person name="Chapman S.B."/>
            <person name="Gainer-Dewar J."/>
            <person name="Goldberg J."/>
            <person name="Griggs A."/>
            <person name="Gujja S."/>
            <person name="Hansen M."/>
            <person name="Howarth C."/>
            <person name="Imamovic A."/>
            <person name="Ireland A."/>
            <person name="Larimer J."/>
            <person name="McCowan C."/>
            <person name="Murphy C."/>
            <person name="Pearson M."/>
            <person name="Poon T.W."/>
            <person name="Priest M."/>
            <person name="Roberts A."/>
            <person name="Saif S."/>
            <person name="Shea T."/>
            <person name="Sykes S."/>
            <person name="Wortman J."/>
            <person name="Nusbaum C."/>
            <person name="Birren B."/>
        </authorList>
    </citation>
    <scope>NUCLEOTIDE SEQUENCE</scope>
    <source>
        <strain evidence="6">25433</strain>
    </source>
</reference>
<keyword evidence="2" id="KW-0560">Oxidoreductase</keyword>
<dbReference type="EMBL" id="JH657939">
    <property type="protein sequence ID" value="EXM23509.1"/>
    <property type="molecule type" value="Genomic_DNA"/>
</dbReference>
<evidence type="ECO:0000259" key="4">
    <source>
        <dbReference type="Pfam" id="PF07687"/>
    </source>
</evidence>
<evidence type="ECO:0000313" key="6">
    <source>
        <dbReference type="EMBL" id="EXM23509.1"/>
    </source>
</evidence>
<evidence type="ECO:0000256" key="2">
    <source>
        <dbReference type="ARBA" id="ARBA00023002"/>
    </source>
</evidence>
<dbReference type="GO" id="GO:0016787">
    <property type="term" value="F:hydrolase activity"/>
    <property type="evidence" value="ECO:0007669"/>
    <property type="project" value="InterPro"/>
</dbReference>
<dbReference type="Pfam" id="PF01546">
    <property type="entry name" value="Peptidase_M20"/>
    <property type="match status" value="1"/>
</dbReference>
<organism evidence="6">
    <name type="scientific">Fusarium oxysporum f. sp. vasinfectum 25433</name>
    <dbReference type="NCBI Taxonomy" id="1089449"/>
    <lineage>
        <taxon>Eukaryota</taxon>
        <taxon>Fungi</taxon>
        <taxon>Dikarya</taxon>
        <taxon>Ascomycota</taxon>
        <taxon>Pezizomycotina</taxon>
        <taxon>Sordariomycetes</taxon>
        <taxon>Hypocreomycetidae</taxon>
        <taxon>Hypocreales</taxon>
        <taxon>Nectriaceae</taxon>
        <taxon>Fusarium</taxon>
        <taxon>Fusarium oxysporum species complex</taxon>
    </lineage>
</organism>
<dbReference type="PANTHER" id="PTHR11133">
    <property type="entry name" value="SACCHAROPINE DEHYDROGENASE"/>
    <property type="match status" value="1"/>
</dbReference>
<dbReference type="SUPFAM" id="SSF55031">
    <property type="entry name" value="Bacterial exopeptidase dimerisation domain"/>
    <property type="match status" value="1"/>
</dbReference>
<dbReference type="PANTHER" id="PTHR11133:SF22">
    <property type="entry name" value="ALPHA-AMINOADIPIC SEMIALDEHYDE SYNTHASE, MITOCHONDRIAL"/>
    <property type="match status" value="1"/>
</dbReference>
<dbReference type="InterPro" id="IPR036291">
    <property type="entry name" value="NAD(P)-bd_dom_sf"/>
</dbReference>
<feature type="domain" description="Peptidase M20 dimerisation" evidence="4">
    <location>
        <begin position="193"/>
        <end position="320"/>
    </location>
</feature>
<dbReference type="Proteomes" id="UP000030701">
    <property type="component" value="Unassembled WGS sequence"/>
</dbReference>
<dbReference type="GO" id="GO:0019878">
    <property type="term" value="P:lysine biosynthetic process via aminoadipic acid"/>
    <property type="evidence" value="ECO:0007669"/>
    <property type="project" value="TreeGrafter"/>
</dbReference>
<feature type="domain" description="Saccharopine dehydrogenase-like C-terminal" evidence="5">
    <location>
        <begin position="486"/>
        <end position="754"/>
    </location>
</feature>
<dbReference type="SUPFAM" id="SSF55347">
    <property type="entry name" value="Glyceraldehyde-3-phosphate dehydrogenase-like, C-terminal domain"/>
    <property type="match status" value="1"/>
</dbReference>
<dbReference type="Pfam" id="PF07687">
    <property type="entry name" value="M20_dimer"/>
    <property type="match status" value="1"/>
</dbReference>
<dbReference type="GO" id="GO:0004753">
    <property type="term" value="F:saccharopine dehydrogenase activity"/>
    <property type="evidence" value="ECO:0007669"/>
    <property type="project" value="TreeGrafter"/>
</dbReference>
<keyword evidence="3" id="KW-0028">Amino-acid biosynthesis</keyword>
<sequence length="768" mass="83307">MLQKRSLLRALAADEHNQTSFLQKLVQAASPNPPGETSKATAVIGEYLSSKNIPYELVDVNGDGKVNVISDFQGGKGPGPRVVLNGHVDVFPVGDGSGWSRDPWSGDIVDGRLHGRGVVDMKSGTASLIIAYAFLYEHRHLLSGSVALCAVADEETGGKWGTKYLIEQDKHRWGGDLMLCAEPGGLETIRFADKGSLRLTCTVKTKGALGPYLHLSKGAIRTASAFIDEVIKSVESLPVDLPDEMERHLEKPEVKRAIDQAMGPGTITIIARPTVNVGTIKGGLKVNMIPETCIFELDIRMPVGMREDTVLELIDTIIPQYEPASITIKKQAAASNPFNYSVIDHPIVRHLKDNAKSLRPGADAPIPIPSMGGSDCKHYRYADIPAYIFGCSPETMASVNESASIAEFHHVIKVLPSIALNFIIVPEKKILALGSGMVAKPCVDYLLRDKKNVLTIACRTLSSTQNIAAGRSSAKAVALDVASPELDHHVAEHDLVISLVPFVHHAAIVQWAIKGNTNFITTSYDSPAPEVSDNPLRFKFSWSPRGALLSQQIFATFLQDGKVIEISNKDLMNKAVLYHVLDGYSFLAYPNRDSVPFRQAYGIAETHAVIRGSKAWLNEGLKWSHIQQQLTGAASATEVDLLAKVDEVCSFRSPEERSKILAGLKWMGLFSDEVAAVRDSPVGTLRSTGQDMQLPGRTSALELFGEPGSYSAMAKSVGLTCGIAIQLLLDDEPASNKPGVIAPYSHEICDPIRVRAEAKRIKLVEHTL</sequence>
<dbReference type="InterPro" id="IPR002933">
    <property type="entry name" value="Peptidase_M20"/>
</dbReference>
<dbReference type="Pfam" id="PF16653">
    <property type="entry name" value="Sacchrp_dh_C"/>
    <property type="match status" value="1"/>
</dbReference>
<dbReference type="Gene3D" id="1.10.1870.10">
    <property type="entry name" value="Domain 3, Saccharopine reductase"/>
    <property type="match status" value="1"/>
</dbReference>
<proteinExistence type="inferred from homology"/>
<dbReference type="InterPro" id="IPR011650">
    <property type="entry name" value="Peptidase_M20_dimer"/>
</dbReference>
<dbReference type="InterPro" id="IPR051168">
    <property type="entry name" value="AASS"/>
</dbReference>
<dbReference type="HOGENOM" id="CLU_425153_0_0_1"/>
<dbReference type="InterPro" id="IPR032095">
    <property type="entry name" value="Sacchrp_dh-like_C"/>
</dbReference>
<reference evidence="6" key="1">
    <citation type="submission" date="2011-11" db="EMBL/GenBank/DDBJ databases">
        <title>The Genome Sequence of Fusarium oxysporum Cotton.</title>
        <authorList>
            <consortium name="The Broad Institute Genome Sequencing Platform"/>
            <person name="Ma L.-J."/>
            <person name="Gale L.R."/>
            <person name="Schwartz D.C."/>
            <person name="Zhou S."/>
            <person name="Corby-Kistler H."/>
            <person name="Young S.K."/>
            <person name="Zeng Q."/>
            <person name="Gargeya S."/>
            <person name="Fitzgerald M."/>
            <person name="Haas B."/>
            <person name="Abouelleil A."/>
            <person name="Alvarado L."/>
            <person name="Arachchi H.M."/>
            <person name="Berlin A."/>
            <person name="Brown A."/>
            <person name="Chapman S.B."/>
            <person name="Chen Z."/>
            <person name="Dunbar C."/>
            <person name="Freedman E."/>
            <person name="Gearin G."/>
            <person name="Goldberg J."/>
            <person name="Griggs A."/>
            <person name="Gujja S."/>
            <person name="Heiman D."/>
            <person name="Howarth C."/>
            <person name="Larson L."/>
            <person name="Lui A."/>
            <person name="MacDonald P.J.P."/>
            <person name="Montmayeur A."/>
            <person name="Murphy C."/>
            <person name="Neiman D."/>
            <person name="Pearson M."/>
            <person name="Priest M."/>
            <person name="Roberts A."/>
            <person name="Saif S."/>
            <person name="Shea T."/>
            <person name="Shenoy N."/>
            <person name="Sisk P."/>
            <person name="Stolte C."/>
            <person name="Sykes S."/>
            <person name="Wortman J."/>
            <person name="Nusbaum C."/>
            <person name="Birren B."/>
        </authorList>
    </citation>
    <scope>NUCLEOTIDE SEQUENCE [LARGE SCALE GENOMIC DNA]</scope>
    <source>
        <strain evidence="6">25433</strain>
    </source>
</reference>
<evidence type="ECO:0000256" key="1">
    <source>
        <dbReference type="ARBA" id="ARBA00006247"/>
    </source>
</evidence>
<dbReference type="SUPFAM" id="SSF51735">
    <property type="entry name" value="NAD(P)-binding Rossmann-fold domains"/>
    <property type="match status" value="1"/>
</dbReference>
<dbReference type="Gene3D" id="3.40.630.10">
    <property type="entry name" value="Zn peptidases"/>
    <property type="match status" value="2"/>
</dbReference>
<dbReference type="Gene3D" id="3.30.70.360">
    <property type="match status" value="1"/>
</dbReference>
<comment type="similarity">
    <text evidence="1">Belongs to the peptidase M20A family.</text>
</comment>
<name>X0LC50_FUSOX</name>
<dbReference type="Gene3D" id="3.40.50.720">
    <property type="entry name" value="NAD(P)-binding Rossmann-like Domain"/>
    <property type="match status" value="2"/>
</dbReference>
<accession>X0LC50</accession>
<dbReference type="GO" id="GO:0005737">
    <property type="term" value="C:cytoplasm"/>
    <property type="evidence" value="ECO:0007669"/>
    <property type="project" value="TreeGrafter"/>
</dbReference>
<dbReference type="AlphaFoldDB" id="X0LC50"/>
<gene>
    <name evidence="6" type="ORF">FOTG_08981</name>
</gene>